<reference evidence="1 2" key="1">
    <citation type="submission" date="2017-11" db="EMBL/GenBank/DDBJ databases">
        <title>Isolation and Characterization of Methanofollis Species from Methane Seep Offshore SW Taiwan.</title>
        <authorList>
            <person name="Teng N.-H."/>
            <person name="Lai M.-C."/>
            <person name="Chen S.-C."/>
        </authorList>
    </citation>
    <scope>NUCLEOTIDE SEQUENCE [LARGE SCALE GENOMIC DNA]</scope>
    <source>
        <strain evidence="1 2">FWC-SCC2</strain>
    </source>
</reference>
<evidence type="ECO:0000313" key="1">
    <source>
        <dbReference type="EMBL" id="TAJ43990.1"/>
    </source>
</evidence>
<name>A0A483CS56_9EURY</name>
<dbReference type="Proteomes" id="UP000292580">
    <property type="component" value="Unassembled WGS sequence"/>
</dbReference>
<dbReference type="AlphaFoldDB" id="A0A483CS56"/>
<sequence>MECTGDHMDQYILSASSSSADLVPVVMAVHGLLNRLPVTARSRDGPGVRVEEGRVIDDRYTGPVLEAAIQTASLQKTVSPSGPYAGVPVVVSPVLNDEGVAIAAIGVVDITGIFDLATLMEHQSAILQQVCGKDPCPLPTESISAKR</sequence>
<comment type="caution">
    <text evidence="1">The sequence shown here is derived from an EMBL/GenBank/DDBJ whole genome shotgun (WGS) entry which is preliminary data.</text>
</comment>
<evidence type="ECO:0008006" key="3">
    <source>
        <dbReference type="Google" id="ProtNLM"/>
    </source>
</evidence>
<keyword evidence="2" id="KW-1185">Reference proteome</keyword>
<organism evidence="1 2">
    <name type="scientific">Methanofollis fontis</name>
    <dbReference type="NCBI Taxonomy" id="2052832"/>
    <lineage>
        <taxon>Archaea</taxon>
        <taxon>Methanobacteriati</taxon>
        <taxon>Methanobacteriota</taxon>
        <taxon>Stenosarchaea group</taxon>
        <taxon>Methanomicrobia</taxon>
        <taxon>Methanomicrobiales</taxon>
        <taxon>Methanomicrobiaceae</taxon>
        <taxon>Methanofollis</taxon>
    </lineage>
</organism>
<dbReference type="Pfam" id="PF09884">
    <property type="entry name" value="DUF2111"/>
    <property type="match status" value="1"/>
</dbReference>
<gene>
    <name evidence="1" type="ORF">CUJ86_08065</name>
</gene>
<dbReference type="InterPro" id="IPR012029">
    <property type="entry name" value="UCP006557"/>
</dbReference>
<evidence type="ECO:0000313" key="2">
    <source>
        <dbReference type="Proteomes" id="UP000292580"/>
    </source>
</evidence>
<proteinExistence type="predicted"/>
<accession>A0A483CS56</accession>
<protein>
    <recommendedName>
        <fullName evidence="3">DUF2111 domain-containing protein</fullName>
    </recommendedName>
</protein>
<dbReference type="EMBL" id="PGCL01000003">
    <property type="protein sequence ID" value="TAJ43990.1"/>
    <property type="molecule type" value="Genomic_DNA"/>
</dbReference>